<sequence length="317" mass="32755">MDAAILQAAQIALTAGRPVWLVTVAAVTGSTPQRPGAWMAVDETGLLAGTIGGGALEYTCIQWVTQGQAVPGLRHISLNAREAGAVGMICGGSTDILFTPLTDAAPLRAAVQALEARQDAVFCLPADGGAPWLMPREMTRTGPALVEGIPARMELPILDTRRVFVIGGGHVAREVSRLLGQLAIRHFVADDRAEFAAAERFADAEQVVLCDFAALDAAFAGALAPTATDAVCIMTRGHQGDAAAVRWALDTPAGYIGLMGSHRKRETLFADLAAAGYADAPARITTPIGLAIGAVTPAEIAVSVCAQLIAWRAGGGD</sequence>
<dbReference type="AlphaFoldDB" id="A0A9D2F4Y1"/>
<dbReference type="InterPro" id="IPR052698">
    <property type="entry name" value="MoCofactor_Util/Proc"/>
</dbReference>
<dbReference type="Gene3D" id="3.40.50.720">
    <property type="entry name" value="NAD(P)-binding Rossmann-like Domain"/>
    <property type="match status" value="1"/>
</dbReference>
<protein>
    <submittedName>
        <fullName evidence="3">XdhC family protein</fullName>
    </submittedName>
</protein>
<dbReference type="InterPro" id="IPR003777">
    <property type="entry name" value="XdhC_CoxI"/>
</dbReference>
<dbReference type="InterPro" id="IPR027051">
    <property type="entry name" value="XdhC_Rossmann_dom"/>
</dbReference>
<organism evidence="3 4">
    <name type="scientific">Candidatus Gemmiger excrementavium</name>
    <dbReference type="NCBI Taxonomy" id="2838608"/>
    <lineage>
        <taxon>Bacteria</taxon>
        <taxon>Bacillati</taxon>
        <taxon>Bacillota</taxon>
        <taxon>Clostridia</taxon>
        <taxon>Eubacteriales</taxon>
        <taxon>Gemmiger</taxon>
    </lineage>
</organism>
<reference evidence="3" key="2">
    <citation type="submission" date="2021-04" db="EMBL/GenBank/DDBJ databases">
        <authorList>
            <person name="Gilroy R."/>
        </authorList>
    </citation>
    <scope>NUCLEOTIDE SEQUENCE</scope>
    <source>
        <strain evidence="3">3436</strain>
    </source>
</reference>
<evidence type="ECO:0000313" key="3">
    <source>
        <dbReference type="EMBL" id="HIZ49157.1"/>
    </source>
</evidence>
<dbReference type="Pfam" id="PF02625">
    <property type="entry name" value="XdhC_CoxI"/>
    <property type="match status" value="1"/>
</dbReference>
<dbReference type="Pfam" id="PF13478">
    <property type="entry name" value="XdhC_C"/>
    <property type="match status" value="1"/>
</dbReference>
<reference evidence="3" key="1">
    <citation type="journal article" date="2021" name="PeerJ">
        <title>Extensive microbial diversity within the chicken gut microbiome revealed by metagenomics and culture.</title>
        <authorList>
            <person name="Gilroy R."/>
            <person name="Ravi A."/>
            <person name="Getino M."/>
            <person name="Pursley I."/>
            <person name="Horton D.L."/>
            <person name="Alikhan N.F."/>
            <person name="Baker D."/>
            <person name="Gharbi K."/>
            <person name="Hall N."/>
            <person name="Watson M."/>
            <person name="Adriaenssens E.M."/>
            <person name="Foster-Nyarko E."/>
            <person name="Jarju S."/>
            <person name="Secka A."/>
            <person name="Antonio M."/>
            <person name="Oren A."/>
            <person name="Chaudhuri R.R."/>
            <person name="La Ragione R."/>
            <person name="Hildebrand F."/>
            <person name="Pallen M.J."/>
        </authorList>
    </citation>
    <scope>NUCLEOTIDE SEQUENCE</scope>
    <source>
        <strain evidence="3">3436</strain>
    </source>
</reference>
<feature type="domain" description="XdhC- CoxI" evidence="1">
    <location>
        <begin position="13"/>
        <end position="63"/>
    </location>
</feature>
<dbReference type="Proteomes" id="UP000824031">
    <property type="component" value="Unassembled WGS sequence"/>
</dbReference>
<dbReference type="PANTHER" id="PTHR30388">
    <property type="entry name" value="ALDEHYDE OXIDOREDUCTASE MOLYBDENUM COFACTOR ASSEMBLY PROTEIN"/>
    <property type="match status" value="1"/>
</dbReference>
<feature type="domain" description="XdhC Rossmann" evidence="2">
    <location>
        <begin position="163"/>
        <end position="308"/>
    </location>
</feature>
<dbReference type="PANTHER" id="PTHR30388:SF6">
    <property type="entry name" value="XANTHINE DEHYDROGENASE SUBUNIT A-RELATED"/>
    <property type="match status" value="1"/>
</dbReference>
<gene>
    <name evidence="3" type="ORF">H9810_10580</name>
</gene>
<proteinExistence type="predicted"/>
<evidence type="ECO:0000259" key="1">
    <source>
        <dbReference type="Pfam" id="PF02625"/>
    </source>
</evidence>
<name>A0A9D2F4Y1_9FIRM</name>
<dbReference type="EMBL" id="DXBO01000150">
    <property type="protein sequence ID" value="HIZ49157.1"/>
    <property type="molecule type" value="Genomic_DNA"/>
</dbReference>
<evidence type="ECO:0000313" key="4">
    <source>
        <dbReference type="Proteomes" id="UP000824031"/>
    </source>
</evidence>
<comment type="caution">
    <text evidence="3">The sequence shown here is derived from an EMBL/GenBank/DDBJ whole genome shotgun (WGS) entry which is preliminary data.</text>
</comment>
<accession>A0A9D2F4Y1</accession>
<evidence type="ECO:0000259" key="2">
    <source>
        <dbReference type="Pfam" id="PF13478"/>
    </source>
</evidence>